<evidence type="ECO:0000313" key="2">
    <source>
        <dbReference type="Proteomes" id="UP000281553"/>
    </source>
</evidence>
<dbReference type="Proteomes" id="UP000281553">
    <property type="component" value="Unassembled WGS sequence"/>
</dbReference>
<protein>
    <submittedName>
        <fullName evidence="1">Uncharacterized protein</fullName>
    </submittedName>
</protein>
<name>A0A3P7LTD0_DIBLA</name>
<keyword evidence="2" id="KW-1185">Reference proteome</keyword>
<sequence length="69" mass="8041">MDFSEGYNSPQIQRKFLIPLAESFIQTADDPSSLQEFLDYVLKDGKNNCRKDNIRNWRKDALKCLQCPS</sequence>
<evidence type="ECO:0000313" key="1">
    <source>
        <dbReference type="EMBL" id="VDN13318.1"/>
    </source>
</evidence>
<reference evidence="1 2" key="1">
    <citation type="submission" date="2018-11" db="EMBL/GenBank/DDBJ databases">
        <authorList>
            <consortium name="Pathogen Informatics"/>
        </authorList>
    </citation>
    <scope>NUCLEOTIDE SEQUENCE [LARGE SCALE GENOMIC DNA]</scope>
</reference>
<dbReference type="EMBL" id="UYRU01056115">
    <property type="protein sequence ID" value="VDN13318.1"/>
    <property type="molecule type" value="Genomic_DNA"/>
</dbReference>
<proteinExistence type="predicted"/>
<gene>
    <name evidence="1" type="ORF">DILT_LOCUS9149</name>
</gene>
<dbReference type="AlphaFoldDB" id="A0A3P7LTD0"/>
<accession>A0A3P7LTD0</accession>
<organism evidence="1 2">
    <name type="scientific">Dibothriocephalus latus</name>
    <name type="common">Fish tapeworm</name>
    <name type="synonym">Diphyllobothrium latum</name>
    <dbReference type="NCBI Taxonomy" id="60516"/>
    <lineage>
        <taxon>Eukaryota</taxon>
        <taxon>Metazoa</taxon>
        <taxon>Spiralia</taxon>
        <taxon>Lophotrochozoa</taxon>
        <taxon>Platyhelminthes</taxon>
        <taxon>Cestoda</taxon>
        <taxon>Eucestoda</taxon>
        <taxon>Diphyllobothriidea</taxon>
        <taxon>Diphyllobothriidae</taxon>
        <taxon>Dibothriocephalus</taxon>
    </lineage>
</organism>